<dbReference type="PROSITE" id="PS01081">
    <property type="entry name" value="HTH_TETR_1"/>
    <property type="match status" value="1"/>
</dbReference>
<dbReference type="InterPro" id="IPR023772">
    <property type="entry name" value="DNA-bd_HTH_TetR-type_CS"/>
</dbReference>
<dbReference type="GO" id="GO:0003677">
    <property type="term" value="F:DNA binding"/>
    <property type="evidence" value="ECO:0007669"/>
    <property type="project" value="UniProtKB-UniRule"/>
</dbReference>
<organism evidence="4 5">
    <name type="scientific">Spirochaeta isovalerica</name>
    <dbReference type="NCBI Taxonomy" id="150"/>
    <lineage>
        <taxon>Bacteria</taxon>
        <taxon>Pseudomonadati</taxon>
        <taxon>Spirochaetota</taxon>
        <taxon>Spirochaetia</taxon>
        <taxon>Spirochaetales</taxon>
        <taxon>Spirochaetaceae</taxon>
        <taxon>Spirochaeta</taxon>
    </lineage>
</organism>
<evidence type="ECO:0000313" key="5">
    <source>
        <dbReference type="Proteomes" id="UP000587760"/>
    </source>
</evidence>
<feature type="DNA-binding region" description="H-T-H motif" evidence="2">
    <location>
        <begin position="33"/>
        <end position="52"/>
    </location>
</feature>
<keyword evidence="5" id="KW-1185">Reference proteome</keyword>
<dbReference type="AlphaFoldDB" id="A0A841RFS3"/>
<dbReference type="PANTHER" id="PTHR30328">
    <property type="entry name" value="TRANSCRIPTIONAL REPRESSOR"/>
    <property type="match status" value="1"/>
</dbReference>
<dbReference type="SUPFAM" id="SSF46689">
    <property type="entry name" value="Homeodomain-like"/>
    <property type="match status" value="1"/>
</dbReference>
<evidence type="ECO:0000259" key="3">
    <source>
        <dbReference type="PROSITE" id="PS50977"/>
    </source>
</evidence>
<dbReference type="InterPro" id="IPR001647">
    <property type="entry name" value="HTH_TetR"/>
</dbReference>
<dbReference type="RefSeq" id="WP_184748302.1">
    <property type="nucleotide sequence ID" value="NZ_JACHGJ010000009.1"/>
</dbReference>
<evidence type="ECO:0000256" key="2">
    <source>
        <dbReference type="PROSITE-ProRule" id="PRU00335"/>
    </source>
</evidence>
<sequence length="194" mass="22949">MNSTFLNLPDEKQKRVIEASIVEFTEWGYRDASTNRIVRNLKIAKGSLFKYFGGKNDLYYFLIKLSTDELLSFIESEKKQEYDNWVEAVEAYASIEFDFLILHPLYYHFLKRIADEINLDELIPIKDHLTAKSQKIFHSILAPYYLSELKQKHIAYLIQGYNRDFLLENKCNYNSELKEKYMGNLRAHLNLIGD</sequence>
<keyword evidence="1 2" id="KW-0238">DNA-binding</keyword>
<gene>
    <name evidence="4" type="ORF">HNR50_003755</name>
</gene>
<evidence type="ECO:0000313" key="4">
    <source>
        <dbReference type="EMBL" id="MBB6482067.1"/>
    </source>
</evidence>
<feature type="domain" description="HTH tetR-type" evidence="3">
    <location>
        <begin position="10"/>
        <end position="70"/>
    </location>
</feature>
<dbReference type="Proteomes" id="UP000587760">
    <property type="component" value="Unassembled WGS sequence"/>
</dbReference>
<name>A0A841RFS3_9SPIO</name>
<reference evidence="4 5" key="1">
    <citation type="submission" date="2020-08" db="EMBL/GenBank/DDBJ databases">
        <title>Genomic Encyclopedia of Type Strains, Phase IV (KMG-IV): sequencing the most valuable type-strain genomes for metagenomic binning, comparative biology and taxonomic classification.</title>
        <authorList>
            <person name="Goeker M."/>
        </authorList>
    </citation>
    <scope>NUCLEOTIDE SEQUENCE [LARGE SCALE GENOMIC DNA]</scope>
    <source>
        <strain evidence="4 5">DSM 2461</strain>
    </source>
</reference>
<dbReference type="EMBL" id="JACHGJ010000009">
    <property type="protein sequence ID" value="MBB6482067.1"/>
    <property type="molecule type" value="Genomic_DNA"/>
</dbReference>
<accession>A0A841RFS3</accession>
<dbReference type="PANTHER" id="PTHR30328:SF54">
    <property type="entry name" value="HTH-TYPE TRANSCRIPTIONAL REPRESSOR SCO4008"/>
    <property type="match status" value="1"/>
</dbReference>
<dbReference type="InterPro" id="IPR050109">
    <property type="entry name" value="HTH-type_TetR-like_transc_reg"/>
</dbReference>
<dbReference type="Gene3D" id="1.10.357.10">
    <property type="entry name" value="Tetracycline Repressor, domain 2"/>
    <property type="match status" value="1"/>
</dbReference>
<dbReference type="PROSITE" id="PS50977">
    <property type="entry name" value="HTH_TETR_2"/>
    <property type="match status" value="1"/>
</dbReference>
<evidence type="ECO:0000256" key="1">
    <source>
        <dbReference type="ARBA" id="ARBA00023125"/>
    </source>
</evidence>
<proteinExistence type="predicted"/>
<dbReference type="Pfam" id="PF00440">
    <property type="entry name" value="TetR_N"/>
    <property type="match status" value="1"/>
</dbReference>
<protein>
    <submittedName>
        <fullName evidence="4">AcrR family transcriptional regulator</fullName>
    </submittedName>
</protein>
<comment type="caution">
    <text evidence="4">The sequence shown here is derived from an EMBL/GenBank/DDBJ whole genome shotgun (WGS) entry which is preliminary data.</text>
</comment>
<dbReference type="InterPro" id="IPR009057">
    <property type="entry name" value="Homeodomain-like_sf"/>
</dbReference>